<gene>
    <name evidence="2" type="ORF">O3P69_013877</name>
</gene>
<proteinExistence type="predicted"/>
<feature type="compositionally biased region" description="Low complexity" evidence="1">
    <location>
        <begin position="418"/>
        <end position="428"/>
    </location>
</feature>
<sequence length="491" mass="51581">MCARLFRRLTRGREREAVFVLPRSVWWCGGVVGGWGVVDCLPAVQGVQYPRRLAPPRPAAPSTPHTHRRAECDPSAGERPGCREGGAMRTPTCGVGGGGATIPCALCQGQGDSGGAALAGGGDVPFLADFVVFAAGRSFPISSLSPGLRYAAPRHLTSHSAAAPGGLRLSVTLKLTKAHAPITLVWWRSEGGCLSGVEVGAASIRTQAGPEPPRAGPNVQNMEIKHRERPNSTGSSACCPGGSLAGEWWVVRHLRSSPGDWSGRQLCLTEIISEMDWRDFHQLFPYLPRQFRGGGGPGKVLPTSVCPGRAGVGAALSVRGVIGRRVEAVRCLWTEEEEARCLLPVVLSGFLPSHLSRLVIESQGNGEGGAAGDLRCECNRGDFAVCCHCLVESVGPQHLPGTYLALNWGSADSEKDTTTTTTTATATIPSPPPPPQPSPAPPLRRVMVGGESAAEPVFEVKPGHGEVASSPCVPLKDTSLRLPPCITTKPD</sequence>
<evidence type="ECO:0000313" key="2">
    <source>
        <dbReference type="EMBL" id="KAK8377537.1"/>
    </source>
</evidence>
<evidence type="ECO:0000256" key="1">
    <source>
        <dbReference type="SAM" id="MobiDB-lite"/>
    </source>
</evidence>
<dbReference type="AlphaFoldDB" id="A0AAW0SS62"/>
<dbReference type="Proteomes" id="UP001487740">
    <property type="component" value="Unassembled WGS sequence"/>
</dbReference>
<name>A0AAW0SS62_SCYPA</name>
<feature type="region of interest" description="Disordered" evidence="1">
    <location>
        <begin position="52"/>
        <end position="85"/>
    </location>
</feature>
<protein>
    <submittedName>
        <fullName evidence="2">Uncharacterized protein</fullName>
    </submittedName>
</protein>
<comment type="caution">
    <text evidence="2">The sequence shown here is derived from an EMBL/GenBank/DDBJ whole genome shotgun (WGS) entry which is preliminary data.</text>
</comment>
<reference evidence="2 3" key="1">
    <citation type="submission" date="2023-03" db="EMBL/GenBank/DDBJ databases">
        <title>High-quality genome of Scylla paramamosain provides insights in environmental adaptation.</title>
        <authorList>
            <person name="Zhang L."/>
        </authorList>
    </citation>
    <scope>NUCLEOTIDE SEQUENCE [LARGE SCALE GENOMIC DNA]</scope>
    <source>
        <strain evidence="2">LZ_2023a</strain>
        <tissue evidence="2">Muscle</tissue>
    </source>
</reference>
<feature type="region of interest" description="Disordered" evidence="1">
    <location>
        <begin position="412"/>
        <end position="467"/>
    </location>
</feature>
<organism evidence="2 3">
    <name type="scientific">Scylla paramamosain</name>
    <name type="common">Mud crab</name>
    <dbReference type="NCBI Taxonomy" id="85552"/>
    <lineage>
        <taxon>Eukaryota</taxon>
        <taxon>Metazoa</taxon>
        <taxon>Ecdysozoa</taxon>
        <taxon>Arthropoda</taxon>
        <taxon>Crustacea</taxon>
        <taxon>Multicrustacea</taxon>
        <taxon>Malacostraca</taxon>
        <taxon>Eumalacostraca</taxon>
        <taxon>Eucarida</taxon>
        <taxon>Decapoda</taxon>
        <taxon>Pleocyemata</taxon>
        <taxon>Brachyura</taxon>
        <taxon>Eubrachyura</taxon>
        <taxon>Portunoidea</taxon>
        <taxon>Portunidae</taxon>
        <taxon>Portuninae</taxon>
        <taxon>Scylla</taxon>
    </lineage>
</organism>
<feature type="compositionally biased region" description="Pro residues" evidence="1">
    <location>
        <begin position="429"/>
        <end position="442"/>
    </location>
</feature>
<accession>A0AAW0SS62</accession>
<evidence type="ECO:0000313" key="3">
    <source>
        <dbReference type="Proteomes" id="UP001487740"/>
    </source>
</evidence>
<dbReference type="EMBL" id="JARAKH010000047">
    <property type="protein sequence ID" value="KAK8377537.1"/>
    <property type="molecule type" value="Genomic_DNA"/>
</dbReference>
<keyword evidence="3" id="KW-1185">Reference proteome</keyword>